<organism evidence="1 2">
    <name type="scientific">Candidatus Competibacter denitrificans Run_A_D11</name>
    <dbReference type="NCBI Taxonomy" id="1400863"/>
    <lineage>
        <taxon>Bacteria</taxon>
        <taxon>Pseudomonadati</taxon>
        <taxon>Pseudomonadota</taxon>
        <taxon>Gammaproteobacteria</taxon>
        <taxon>Candidatus Competibacteraceae</taxon>
        <taxon>Candidatus Competibacter</taxon>
    </lineage>
</organism>
<evidence type="ECO:0008006" key="3">
    <source>
        <dbReference type="Google" id="ProtNLM"/>
    </source>
</evidence>
<comment type="caution">
    <text evidence="1">The sequence shown here is derived from an EMBL/GenBank/DDBJ whole genome shotgun (WGS) entry which is preliminary data.</text>
</comment>
<gene>
    <name evidence="1" type="ORF">BN873_270012</name>
</gene>
<name>W6M3F8_9GAMM</name>
<dbReference type="AlphaFoldDB" id="W6M3F8"/>
<dbReference type="RefSeq" id="WP_048672158.1">
    <property type="nucleotide sequence ID" value="NZ_CBTJ020000033.1"/>
</dbReference>
<dbReference type="Pfam" id="PF06097">
    <property type="entry name" value="DUF945"/>
    <property type="match status" value="1"/>
</dbReference>
<proteinExistence type="predicted"/>
<reference evidence="1" key="2">
    <citation type="submission" date="2014-03" db="EMBL/GenBank/DDBJ databases">
        <title>Candidatus Competibacter-lineage genomes retrieved from metagenomes reveal functional metabolic diversity.</title>
        <authorList>
            <person name="McIlroy S.J."/>
            <person name="Albertsen M."/>
            <person name="Andresen E.K."/>
            <person name="Saunders A.M."/>
            <person name="Kristiansen R."/>
            <person name="Stokholm-Bjerregaard M."/>
            <person name="Nielsen K.L."/>
            <person name="Nielsen P.H."/>
        </authorList>
    </citation>
    <scope>NUCLEOTIDE SEQUENCE</scope>
    <source>
        <strain evidence="1">Run_A_D11</strain>
    </source>
</reference>
<evidence type="ECO:0000313" key="1">
    <source>
        <dbReference type="EMBL" id="CDI02216.1"/>
    </source>
</evidence>
<dbReference type="OrthoDB" id="5444681at2"/>
<dbReference type="EMBL" id="CBTJ020000033">
    <property type="protein sequence ID" value="CDI02216.1"/>
    <property type="molecule type" value="Genomic_DNA"/>
</dbReference>
<reference evidence="1" key="1">
    <citation type="submission" date="2013-07" db="EMBL/GenBank/DDBJ databases">
        <authorList>
            <person name="McIlroy S."/>
        </authorList>
    </citation>
    <scope>NUCLEOTIDE SEQUENCE [LARGE SCALE GENOMIC DNA]</scope>
    <source>
        <strain evidence="1">Run_A_D11</strain>
    </source>
</reference>
<protein>
    <recommendedName>
        <fullName evidence="3">DUF945 domain-containing protein</fullName>
    </recommendedName>
</protein>
<evidence type="ECO:0000313" key="2">
    <source>
        <dbReference type="Proteomes" id="UP000035760"/>
    </source>
</evidence>
<dbReference type="STRING" id="1400863.BN873_270012"/>
<sequence length="462" mass="49677">MSLNKLVGVAAVGLALAGGFAGAAYWSGQKTEQWYKNALAEASKYSELEIAPIRYERGLFSSEAVTRYRLAVGSETIADGADLAFSTREHIYHGPLPLAGWGVADVPMGLAAAVVRQTFDPESNPWLRQLAALYGGQDPVVAVTQVGFDGASRTRLTMRPLTADNVGEWQSLKFSGLEGQTQLGPHGTSIRGDFTVNSLKAVTKAAPAGEAQAKGEVRFSLRDLKGAVNQRKGPFDLMLGDSRFSAGELRIQDTANDAPVLLTNLGADATIAPNPQNPQQVNIDTVFKAEKLVVESWNGTGTLRLAFHNLDGATLGQLQQWQQKIAKKPEDPQAINELVTLAKALLRGKPELLLDTEAKVTQGDWRGKLSLSFQDYGEPDAVTDLSTLLKILEKGSAEIVVSKGLADAMVARAGEQQLFDMLAAGFLRLEGDHYKATARFENGKLFVNDKEIPLDGGNGMNQ</sequence>
<dbReference type="Proteomes" id="UP000035760">
    <property type="component" value="Unassembled WGS sequence"/>
</dbReference>
<accession>W6M3F8</accession>
<dbReference type="InterPro" id="IPR010352">
    <property type="entry name" value="DUF945"/>
</dbReference>
<keyword evidence="2" id="KW-1185">Reference proteome</keyword>